<dbReference type="InterPro" id="IPR050898">
    <property type="entry name" value="Plant_acyltransferase"/>
</dbReference>
<protein>
    <submittedName>
        <fullName evidence="4">Acetyltransferase</fullName>
    </submittedName>
</protein>
<dbReference type="PANTHER" id="PTHR31147:SF66">
    <property type="entry name" value="OS05G0315700 PROTEIN"/>
    <property type="match status" value="1"/>
</dbReference>
<name>A0AAV3P5Z5_LITER</name>
<dbReference type="Proteomes" id="UP001454036">
    <property type="component" value="Unassembled WGS sequence"/>
</dbReference>
<evidence type="ECO:0000256" key="2">
    <source>
        <dbReference type="ARBA" id="ARBA00022679"/>
    </source>
</evidence>
<keyword evidence="2" id="KW-0808">Transferase</keyword>
<dbReference type="Gene3D" id="3.30.559.10">
    <property type="entry name" value="Chloramphenicol acetyltransferase-like domain"/>
    <property type="match status" value="2"/>
</dbReference>
<organism evidence="4 5">
    <name type="scientific">Lithospermum erythrorhizon</name>
    <name type="common">Purple gromwell</name>
    <name type="synonym">Lithospermum officinale var. erythrorhizon</name>
    <dbReference type="NCBI Taxonomy" id="34254"/>
    <lineage>
        <taxon>Eukaryota</taxon>
        <taxon>Viridiplantae</taxon>
        <taxon>Streptophyta</taxon>
        <taxon>Embryophyta</taxon>
        <taxon>Tracheophyta</taxon>
        <taxon>Spermatophyta</taxon>
        <taxon>Magnoliopsida</taxon>
        <taxon>eudicotyledons</taxon>
        <taxon>Gunneridae</taxon>
        <taxon>Pentapetalae</taxon>
        <taxon>asterids</taxon>
        <taxon>lamiids</taxon>
        <taxon>Boraginales</taxon>
        <taxon>Boraginaceae</taxon>
        <taxon>Boraginoideae</taxon>
        <taxon>Lithospermeae</taxon>
        <taxon>Lithospermum</taxon>
    </lineage>
</organism>
<comment type="caution">
    <text evidence="4">The sequence shown here is derived from an EMBL/GenBank/DDBJ whole genome shotgun (WGS) entry which is preliminary data.</text>
</comment>
<reference evidence="4 5" key="1">
    <citation type="submission" date="2024-01" db="EMBL/GenBank/DDBJ databases">
        <title>The complete chloroplast genome sequence of Lithospermum erythrorhizon: insights into the phylogenetic relationship among Boraginaceae species and the maternal lineages of purple gromwells.</title>
        <authorList>
            <person name="Okada T."/>
            <person name="Watanabe K."/>
        </authorList>
    </citation>
    <scope>NUCLEOTIDE SEQUENCE [LARGE SCALE GENOMIC DNA]</scope>
</reference>
<evidence type="ECO:0000313" key="5">
    <source>
        <dbReference type="Proteomes" id="UP001454036"/>
    </source>
</evidence>
<evidence type="ECO:0000313" key="4">
    <source>
        <dbReference type="EMBL" id="GAA0147089.1"/>
    </source>
</evidence>
<sequence length="464" mass="51185">MSDSSSSLVFSVKRKQPELVRPSKPTPQECKLLSDIDDQEGLRFLIPVIQFYKNDPSSIRGGQDPVKVIRDAIAKALVFYYPFAGRLREGPGRKLMVDCTGEGVLFIEAEADVTLEQFGDELQPPFPLLEELLYDVPGYGEVLGCPLLHIQVTRLTCGGFIFALRLNHTMSDAAGLVQFMSAVGEIARGATTPYIPPVWQRELLNARNPPRVTCTHHEYDEVPDTKGTIVALDSMVHESFFFGPKEVAALRKLIPSRLRNNSSTFQVLTACLWRCRTISLQPDPSEEVRVLCIVNARTRFNPPLPEGYYGNGFAFPVALSTAGELCRNPLGYALELVSKTKTDVTEEYMKSVADLMVLKGRPHFTVVRTYLVSDVTHAGFGGVDFGWGNPVYGGPAKGGVGAIPGVASFYIPFEKKNGEKGILVPVCLPAPAMERFKWELQLLLAKNEQLENGAEDSLFLRSAL</sequence>
<dbReference type="PANTHER" id="PTHR31147">
    <property type="entry name" value="ACYL TRANSFERASE 4"/>
    <property type="match status" value="1"/>
</dbReference>
<evidence type="ECO:0000256" key="1">
    <source>
        <dbReference type="ARBA" id="ARBA00009861"/>
    </source>
</evidence>
<feature type="region of interest" description="Disordered" evidence="3">
    <location>
        <begin position="1"/>
        <end position="27"/>
    </location>
</feature>
<comment type="similarity">
    <text evidence="1">Belongs to the plant acyltransferase family.</text>
</comment>
<keyword evidence="5" id="KW-1185">Reference proteome</keyword>
<proteinExistence type="inferred from homology"/>
<dbReference type="GO" id="GO:0016740">
    <property type="term" value="F:transferase activity"/>
    <property type="evidence" value="ECO:0007669"/>
    <property type="project" value="UniProtKB-KW"/>
</dbReference>
<dbReference type="EMBL" id="BAABME010001027">
    <property type="protein sequence ID" value="GAA0147089.1"/>
    <property type="molecule type" value="Genomic_DNA"/>
</dbReference>
<evidence type="ECO:0000256" key="3">
    <source>
        <dbReference type="SAM" id="MobiDB-lite"/>
    </source>
</evidence>
<gene>
    <name evidence="4" type="ORF">LIER_06876</name>
</gene>
<accession>A0AAV3P5Z5</accession>
<dbReference type="AlphaFoldDB" id="A0AAV3P5Z5"/>
<dbReference type="Pfam" id="PF02458">
    <property type="entry name" value="Transferase"/>
    <property type="match status" value="1"/>
</dbReference>
<dbReference type="InterPro" id="IPR023213">
    <property type="entry name" value="CAT-like_dom_sf"/>
</dbReference>